<gene>
    <name evidence="4" type="ORF">O0235_08575</name>
</gene>
<evidence type="ECO:0000256" key="1">
    <source>
        <dbReference type="SAM" id="Coils"/>
    </source>
</evidence>
<name>A0ABY7M5F3_9CHLR</name>
<evidence type="ECO:0000313" key="5">
    <source>
        <dbReference type="Proteomes" id="UP001212803"/>
    </source>
</evidence>
<evidence type="ECO:0000256" key="2">
    <source>
        <dbReference type="SAM" id="MobiDB-lite"/>
    </source>
</evidence>
<keyword evidence="5" id="KW-1185">Reference proteome</keyword>
<reference evidence="4 5" key="1">
    <citation type="journal article" date="2023" name="ISME J.">
        <title>Thermophilic Dehalococcoidia with unusual traits shed light on an unexpected past.</title>
        <authorList>
            <person name="Palmer M."/>
            <person name="Covington J.K."/>
            <person name="Zhou E.M."/>
            <person name="Thomas S.C."/>
            <person name="Habib N."/>
            <person name="Seymour C.O."/>
            <person name="Lai D."/>
            <person name="Johnston J."/>
            <person name="Hashimi A."/>
            <person name="Jiao J.Y."/>
            <person name="Muok A.R."/>
            <person name="Liu L."/>
            <person name="Xian W.D."/>
            <person name="Zhi X.Y."/>
            <person name="Li M.M."/>
            <person name="Silva L.P."/>
            <person name="Bowen B.P."/>
            <person name="Louie K."/>
            <person name="Briegel A."/>
            <person name="Pett-Ridge J."/>
            <person name="Weber P.K."/>
            <person name="Tocheva E.I."/>
            <person name="Woyke T."/>
            <person name="Northen T.R."/>
            <person name="Mayali X."/>
            <person name="Li W.J."/>
            <person name="Hedlund B.P."/>
        </authorList>
    </citation>
    <scope>NUCLEOTIDE SEQUENCE [LARGE SCALE GENOMIC DNA]</scope>
    <source>
        <strain evidence="4 5">YIM 72310</strain>
    </source>
</reference>
<sequence>MIRRLFERKAGSQAEILAEAQALIDDGLEPDFVLSLFPDDADWLAGMLRVTAAITDAYAAEPASYYFEASLKAKFLARAAEPTTPAEPLFLPVPGYSPVRTAAASIAVLSGAAAVGVLALGFVTAGDAVPGDWNYAFKLANERLEYTLSRGDGRIDVQLRQAEARVYELQQLAARNDNLVASLESLQRELRAIADLAEKQGGLTDVQKARVKSLAEQSSTVISQARSRPDVDPEKVAAAAAAIDDAVTAALGPVTPLATPEPTAAPVPSPTPTAEPSPSATATAEPSPTAPPAETATPAPAATTQPAEADTATPEPSPSPRP</sequence>
<organism evidence="4 5">
    <name type="scientific">Tepidiforma flava</name>
    <dbReference type="NCBI Taxonomy" id="3004094"/>
    <lineage>
        <taxon>Bacteria</taxon>
        <taxon>Bacillati</taxon>
        <taxon>Chloroflexota</taxon>
        <taxon>Tepidiformia</taxon>
        <taxon>Tepidiformales</taxon>
        <taxon>Tepidiformaceae</taxon>
        <taxon>Tepidiforma</taxon>
    </lineage>
</organism>
<dbReference type="Proteomes" id="UP001212803">
    <property type="component" value="Chromosome"/>
</dbReference>
<accession>A0ABY7M5F3</accession>
<evidence type="ECO:0000259" key="3">
    <source>
        <dbReference type="Pfam" id="PF18915"/>
    </source>
</evidence>
<feature type="compositionally biased region" description="Low complexity" evidence="2">
    <location>
        <begin position="276"/>
        <end position="314"/>
    </location>
</feature>
<dbReference type="Pfam" id="PF18915">
    <property type="entry name" value="DUF5667"/>
    <property type="match status" value="1"/>
</dbReference>
<dbReference type="RefSeq" id="WP_270055376.1">
    <property type="nucleotide sequence ID" value="NZ_CP115149.1"/>
</dbReference>
<feature type="compositionally biased region" description="Low complexity" evidence="2">
    <location>
        <begin position="253"/>
        <end position="262"/>
    </location>
</feature>
<feature type="domain" description="DUF5667" evidence="3">
    <location>
        <begin position="128"/>
        <end position="219"/>
    </location>
</feature>
<feature type="coiled-coil region" evidence="1">
    <location>
        <begin position="169"/>
        <end position="196"/>
    </location>
</feature>
<protein>
    <recommendedName>
        <fullName evidence="3">DUF5667 domain-containing protein</fullName>
    </recommendedName>
</protein>
<feature type="region of interest" description="Disordered" evidence="2">
    <location>
        <begin position="253"/>
        <end position="322"/>
    </location>
</feature>
<dbReference type="InterPro" id="IPR043725">
    <property type="entry name" value="DUF5667"/>
</dbReference>
<feature type="compositionally biased region" description="Pro residues" evidence="2">
    <location>
        <begin position="263"/>
        <end position="275"/>
    </location>
</feature>
<keyword evidence="1" id="KW-0175">Coiled coil</keyword>
<proteinExistence type="predicted"/>
<evidence type="ECO:0000313" key="4">
    <source>
        <dbReference type="EMBL" id="WBL34848.1"/>
    </source>
</evidence>
<dbReference type="EMBL" id="CP115149">
    <property type="protein sequence ID" value="WBL34848.1"/>
    <property type="molecule type" value="Genomic_DNA"/>
</dbReference>